<accession>A0ABV2DR81</accession>
<dbReference type="RefSeq" id="WP_354464405.1">
    <property type="nucleotide sequence ID" value="NZ_JBEWSZ010000008.1"/>
</dbReference>
<dbReference type="EC" id="3.2.1.183" evidence="2"/>
<keyword evidence="2" id="KW-0326">Glycosidase</keyword>
<dbReference type="InterPro" id="IPR003331">
    <property type="entry name" value="UDP_GlcNAc_Epimerase_2_dom"/>
</dbReference>
<name>A0ABV2DR81_9HYPH</name>
<evidence type="ECO:0000313" key="3">
    <source>
        <dbReference type="Proteomes" id="UP001548832"/>
    </source>
</evidence>
<sequence>MQISSATRRIAIVTTTRAEWHLLEPVVNEFATRSGLETFVLAGGTHLKKAFGMTVRAVEASSLCPIHQVDFMPNESIALSDHTAMTRVIGQAVISFADAFERYKPDVVLVLGDRFEILSAALAAVSMRIPLAHLEGGHVTEGAVDERYRNAISKLADIHFPALSVQGERLRSIGEVESRIVTTGPIGASLARRAEPLAAVDMETLTGFNPEHRAILIATIHPETASTMKADQIADVTRRVVEAVLDLKLSHKGPKPAILFTLANLDPGGDIINKELYALMKRFPEDVHVLPSIGHLYIQALMASAGVMGNSSSGILEACAVGVPVLNIGSRQEGRDRYGPVTDVPWDVAMIVPEIESLLMGFQSRHIGDVYQPRGGIEARPARSDAPDPWVIIADHVSGLDLATLRSKPSASLNRS</sequence>
<dbReference type="GO" id="GO:0016798">
    <property type="term" value="F:hydrolase activity, acting on glycosyl bonds"/>
    <property type="evidence" value="ECO:0007669"/>
    <property type="project" value="UniProtKB-KW"/>
</dbReference>
<comment type="caution">
    <text evidence="2">The sequence shown here is derived from an EMBL/GenBank/DDBJ whole genome shotgun (WGS) entry which is preliminary data.</text>
</comment>
<dbReference type="Pfam" id="PF02350">
    <property type="entry name" value="Epimerase_2"/>
    <property type="match status" value="1"/>
</dbReference>
<dbReference type="InterPro" id="IPR020004">
    <property type="entry name" value="UDP-GlcNAc_Epase"/>
</dbReference>
<evidence type="ECO:0000259" key="1">
    <source>
        <dbReference type="Pfam" id="PF02350"/>
    </source>
</evidence>
<dbReference type="NCBIfam" id="TIGR03568">
    <property type="entry name" value="NeuC_NnaA"/>
    <property type="match status" value="1"/>
</dbReference>
<dbReference type="PANTHER" id="PTHR43174">
    <property type="entry name" value="UDP-N-ACETYLGLUCOSAMINE 2-EPIMERASE"/>
    <property type="match status" value="1"/>
</dbReference>
<dbReference type="PANTHER" id="PTHR43174:SF3">
    <property type="entry name" value="UDP-N-ACETYLGLUCOSAMINE 2-EPIMERASE"/>
    <property type="match status" value="1"/>
</dbReference>
<evidence type="ECO:0000313" key="2">
    <source>
        <dbReference type="EMBL" id="MET2832178.1"/>
    </source>
</evidence>
<protein>
    <submittedName>
        <fullName evidence="2">UDP-N-acetylglucosamine 2-epimerase</fullName>
        <ecNumber evidence="2">3.2.1.183</ecNumber>
    </submittedName>
</protein>
<feature type="domain" description="UDP-N-acetylglucosamine 2-epimerase" evidence="1">
    <location>
        <begin position="30"/>
        <end position="360"/>
    </location>
</feature>
<dbReference type="EMBL" id="JBEWSZ010000008">
    <property type="protein sequence ID" value="MET2832178.1"/>
    <property type="molecule type" value="Genomic_DNA"/>
</dbReference>
<keyword evidence="2" id="KW-0378">Hydrolase</keyword>
<reference evidence="2 3" key="1">
    <citation type="submission" date="2024-06" db="EMBL/GenBank/DDBJ databases">
        <authorList>
            <person name="Kim D.-U."/>
        </authorList>
    </citation>
    <scope>NUCLEOTIDE SEQUENCE [LARGE SCALE GENOMIC DNA]</scope>
    <source>
        <strain evidence="2 3">KACC15460</strain>
    </source>
</reference>
<dbReference type="InterPro" id="IPR029767">
    <property type="entry name" value="WecB-like"/>
</dbReference>
<keyword evidence="3" id="KW-1185">Reference proteome</keyword>
<proteinExistence type="predicted"/>
<dbReference type="Gene3D" id="3.40.50.2000">
    <property type="entry name" value="Glycogen Phosphorylase B"/>
    <property type="match status" value="2"/>
</dbReference>
<dbReference type="Proteomes" id="UP001548832">
    <property type="component" value="Unassembled WGS sequence"/>
</dbReference>
<dbReference type="SUPFAM" id="SSF53756">
    <property type="entry name" value="UDP-Glycosyltransferase/glycogen phosphorylase"/>
    <property type="match status" value="1"/>
</dbReference>
<organism evidence="2 3">
    <name type="scientific">Mesorhizobium shangrilense</name>
    <dbReference type="NCBI Taxonomy" id="460060"/>
    <lineage>
        <taxon>Bacteria</taxon>
        <taxon>Pseudomonadati</taxon>
        <taxon>Pseudomonadota</taxon>
        <taxon>Alphaproteobacteria</taxon>
        <taxon>Hyphomicrobiales</taxon>
        <taxon>Phyllobacteriaceae</taxon>
        <taxon>Mesorhizobium</taxon>
    </lineage>
</organism>
<gene>
    <name evidence="2" type="primary">neuC</name>
    <name evidence="2" type="ORF">ABVQ20_35055</name>
</gene>